<protein>
    <submittedName>
        <fullName evidence="1">Uncharacterized protein</fullName>
    </submittedName>
</protein>
<evidence type="ECO:0000313" key="1">
    <source>
        <dbReference type="EMBL" id="KAJ2968417.1"/>
    </source>
</evidence>
<organism evidence="1 2">
    <name type="scientific">Zarea fungicola</name>
    <dbReference type="NCBI Taxonomy" id="93591"/>
    <lineage>
        <taxon>Eukaryota</taxon>
        <taxon>Fungi</taxon>
        <taxon>Dikarya</taxon>
        <taxon>Ascomycota</taxon>
        <taxon>Pezizomycotina</taxon>
        <taxon>Sordariomycetes</taxon>
        <taxon>Hypocreomycetidae</taxon>
        <taxon>Hypocreales</taxon>
        <taxon>Cordycipitaceae</taxon>
        <taxon>Zarea</taxon>
    </lineage>
</organism>
<accession>A0ACC1MP14</accession>
<dbReference type="Proteomes" id="UP001143910">
    <property type="component" value="Unassembled WGS sequence"/>
</dbReference>
<dbReference type="EMBL" id="JANJQO010002005">
    <property type="protein sequence ID" value="KAJ2968417.1"/>
    <property type="molecule type" value="Genomic_DNA"/>
</dbReference>
<reference evidence="1" key="1">
    <citation type="submission" date="2022-08" db="EMBL/GenBank/DDBJ databases">
        <title>Genome Sequence of Lecanicillium fungicola.</title>
        <authorList>
            <person name="Buettner E."/>
        </authorList>
    </citation>
    <scope>NUCLEOTIDE SEQUENCE</scope>
    <source>
        <strain evidence="1">Babe33</strain>
    </source>
</reference>
<name>A0ACC1MP14_9HYPO</name>
<proteinExistence type="predicted"/>
<evidence type="ECO:0000313" key="2">
    <source>
        <dbReference type="Proteomes" id="UP001143910"/>
    </source>
</evidence>
<gene>
    <name evidence="1" type="ORF">NQ176_g9190</name>
</gene>
<keyword evidence="2" id="KW-1185">Reference proteome</keyword>
<sequence length="164" mass="18863">MVYIRQSELPALREYKYSSVDRSLISKYILKPFYSNFVIHLFPMTMAPNMITLTGFVFVIINFLTLLWYNPTLDQDCPPWVYFSWALGLFLYQTFDAVDGAQARRTKQSGPLGELFDHGVDALNTSLEVLIFAASQNMGQGWRTVAVLFACTPPFLYPRRIAQR</sequence>
<comment type="caution">
    <text evidence="1">The sequence shown here is derived from an EMBL/GenBank/DDBJ whole genome shotgun (WGS) entry which is preliminary data.</text>
</comment>